<dbReference type="Proteomes" id="UP000838756">
    <property type="component" value="Unassembled WGS sequence"/>
</dbReference>
<keyword evidence="1" id="KW-0472">Membrane</keyword>
<keyword evidence="1" id="KW-1133">Transmembrane helix</keyword>
<feature type="transmembrane region" description="Helical" evidence="1">
    <location>
        <begin position="55"/>
        <end position="74"/>
    </location>
</feature>
<dbReference type="EMBL" id="CAKXAJ010026209">
    <property type="protein sequence ID" value="CAH2262039.1"/>
    <property type="molecule type" value="Genomic_DNA"/>
</dbReference>
<name>A0A8S4S8Q6_9NEOP</name>
<gene>
    <name evidence="2" type="primary">jg9696</name>
    <name evidence="2" type="ORF">PAEG_LOCUS24062</name>
</gene>
<dbReference type="AlphaFoldDB" id="A0A8S4S8Q6"/>
<proteinExistence type="predicted"/>
<evidence type="ECO:0000256" key="1">
    <source>
        <dbReference type="SAM" id="Phobius"/>
    </source>
</evidence>
<keyword evidence="3" id="KW-1185">Reference proteome</keyword>
<protein>
    <submittedName>
        <fullName evidence="2">Jg9696 protein</fullName>
    </submittedName>
</protein>
<keyword evidence="1" id="KW-0812">Transmembrane</keyword>
<evidence type="ECO:0000313" key="3">
    <source>
        <dbReference type="Proteomes" id="UP000838756"/>
    </source>
</evidence>
<evidence type="ECO:0000313" key="2">
    <source>
        <dbReference type="EMBL" id="CAH2262039.1"/>
    </source>
</evidence>
<accession>A0A8S4S8Q6</accession>
<sequence length="98" mass="11246">MGFELASPQVKSSSCSLGYHRFCLIETITCYDLKYLHVVRAWDVKIVIKTLVSRHLNYAHISMFLTGAVIIWVIDDSFDINQYWQLPVIPASSLLQAR</sequence>
<comment type="caution">
    <text evidence="2">The sequence shown here is derived from an EMBL/GenBank/DDBJ whole genome shotgun (WGS) entry which is preliminary data.</text>
</comment>
<reference evidence="2" key="1">
    <citation type="submission" date="2022-03" db="EMBL/GenBank/DDBJ databases">
        <authorList>
            <person name="Lindestad O."/>
        </authorList>
    </citation>
    <scope>NUCLEOTIDE SEQUENCE</scope>
</reference>
<organism evidence="2 3">
    <name type="scientific">Pararge aegeria aegeria</name>
    <dbReference type="NCBI Taxonomy" id="348720"/>
    <lineage>
        <taxon>Eukaryota</taxon>
        <taxon>Metazoa</taxon>
        <taxon>Ecdysozoa</taxon>
        <taxon>Arthropoda</taxon>
        <taxon>Hexapoda</taxon>
        <taxon>Insecta</taxon>
        <taxon>Pterygota</taxon>
        <taxon>Neoptera</taxon>
        <taxon>Endopterygota</taxon>
        <taxon>Lepidoptera</taxon>
        <taxon>Glossata</taxon>
        <taxon>Ditrysia</taxon>
        <taxon>Papilionoidea</taxon>
        <taxon>Nymphalidae</taxon>
        <taxon>Satyrinae</taxon>
        <taxon>Satyrini</taxon>
        <taxon>Parargina</taxon>
        <taxon>Pararge</taxon>
    </lineage>
</organism>